<organism evidence="2 3">
    <name type="scientific">Populus alba x Populus x berolinensis</name>
    <dbReference type="NCBI Taxonomy" id="444605"/>
    <lineage>
        <taxon>Eukaryota</taxon>
        <taxon>Viridiplantae</taxon>
        <taxon>Streptophyta</taxon>
        <taxon>Embryophyta</taxon>
        <taxon>Tracheophyta</taxon>
        <taxon>Spermatophyta</taxon>
        <taxon>Magnoliopsida</taxon>
        <taxon>eudicotyledons</taxon>
        <taxon>Gunneridae</taxon>
        <taxon>Pentapetalae</taxon>
        <taxon>rosids</taxon>
        <taxon>fabids</taxon>
        <taxon>Malpighiales</taxon>
        <taxon>Salicaceae</taxon>
        <taxon>Saliceae</taxon>
        <taxon>Populus</taxon>
    </lineage>
</organism>
<sequence length="313" mass="33363">MVMAENESGDDQKSSSTVGPKSPWKSPVVADAPVMGAAEFWPALSDAQQQQQQHRSKLTDSASKTPPQPPLMVAGGDKAAPPAASPRGSAGQHKSHGSGYTNTSNKHSSSRHQKSGSKRNPNGAPPFSVPFPYQQPVMSPVFPAMAPPPHIASGSETGPPMQPFAPSINVQPPPRGDPNAYAVNFPNRRPNMQDSGGHLKPTWHHQRAFGSRDNIPLQQVMGPRPFVRPPFFAAPPGYMVGPAFPGPPPMCYVSVAPPGSLRGPQPSCFVPYPINSGAPVLPQETLALRASIAGQIEYYFRPSTTHNKEDGRL</sequence>
<feature type="compositionally biased region" description="Polar residues" evidence="1">
    <location>
        <begin position="98"/>
        <end position="107"/>
    </location>
</feature>
<evidence type="ECO:0000313" key="2">
    <source>
        <dbReference type="EMBL" id="KAJ6984018.1"/>
    </source>
</evidence>
<evidence type="ECO:0000256" key="1">
    <source>
        <dbReference type="SAM" id="MobiDB-lite"/>
    </source>
</evidence>
<reference evidence="2" key="1">
    <citation type="journal article" date="2023" name="Mol. Ecol. Resour.">
        <title>Chromosome-level genome assembly of a triploid poplar Populus alba 'Berolinensis'.</title>
        <authorList>
            <person name="Chen S."/>
            <person name="Yu Y."/>
            <person name="Wang X."/>
            <person name="Wang S."/>
            <person name="Zhang T."/>
            <person name="Zhou Y."/>
            <person name="He R."/>
            <person name="Meng N."/>
            <person name="Wang Y."/>
            <person name="Liu W."/>
            <person name="Liu Z."/>
            <person name="Liu J."/>
            <person name="Guo Q."/>
            <person name="Huang H."/>
            <person name="Sederoff R.R."/>
            <person name="Wang G."/>
            <person name="Qu G."/>
            <person name="Chen S."/>
        </authorList>
    </citation>
    <scope>NUCLEOTIDE SEQUENCE</scope>
    <source>
        <strain evidence="2">SC-2020</strain>
    </source>
</reference>
<feature type="compositionally biased region" description="Low complexity" evidence="1">
    <location>
        <begin position="79"/>
        <end position="91"/>
    </location>
</feature>
<feature type="compositionally biased region" description="Basic residues" evidence="1">
    <location>
        <begin position="108"/>
        <end position="117"/>
    </location>
</feature>
<comment type="caution">
    <text evidence="2">The sequence shown here is derived from an EMBL/GenBank/DDBJ whole genome shotgun (WGS) entry which is preliminary data.</text>
</comment>
<evidence type="ECO:0000313" key="3">
    <source>
        <dbReference type="Proteomes" id="UP001164929"/>
    </source>
</evidence>
<feature type="region of interest" description="Disordered" evidence="1">
    <location>
        <begin position="1"/>
        <end position="131"/>
    </location>
</feature>
<dbReference type="AlphaFoldDB" id="A0AAD6MED9"/>
<accession>A0AAD6MED9</accession>
<proteinExistence type="predicted"/>
<protein>
    <submittedName>
        <fullName evidence="2">Uncharacterized protein</fullName>
    </submittedName>
</protein>
<name>A0AAD6MED9_9ROSI</name>
<dbReference type="Proteomes" id="UP001164929">
    <property type="component" value="Chromosome 9"/>
</dbReference>
<keyword evidence="3" id="KW-1185">Reference proteome</keyword>
<gene>
    <name evidence="2" type="ORF">NC653_022283</name>
</gene>
<dbReference type="EMBL" id="JAQIZT010000009">
    <property type="protein sequence ID" value="KAJ6984018.1"/>
    <property type="molecule type" value="Genomic_DNA"/>
</dbReference>